<proteinExistence type="predicted"/>
<dbReference type="InterPro" id="IPR011711">
    <property type="entry name" value="GntR_C"/>
</dbReference>
<feature type="domain" description="HTH gntR-type" evidence="4">
    <location>
        <begin position="16"/>
        <end position="83"/>
    </location>
</feature>
<dbReference type="AlphaFoldDB" id="A0AAW6T4A8"/>
<dbReference type="GO" id="GO:0003700">
    <property type="term" value="F:DNA-binding transcription factor activity"/>
    <property type="evidence" value="ECO:0007669"/>
    <property type="project" value="InterPro"/>
</dbReference>
<dbReference type="PANTHER" id="PTHR43537:SF50">
    <property type="entry name" value="TRANSCRIPTIONAL REGULATORY PROTEIN"/>
    <property type="match status" value="1"/>
</dbReference>
<evidence type="ECO:0000313" key="5">
    <source>
        <dbReference type="EMBL" id="MDI2097451.1"/>
    </source>
</evidence>
<dbReference type="Pfam" id="PF00392">
    <property type="entry name" value="GntR"/>
    <property type="match status" value="1"/>
</dbReference>
<sequence length="247" mass="27241">MVIPQGRAPLGRSGTGSLGERVAIQLRDAIVSGSIGLGEALSEDSLAEALGVSRTPVREALRELQTQGLVEIKPKSGTTVFVPTEEQIAELVEFRTTMELQAANWAFERNRVATADALARAVELMEPAIEAQDMRAFGRADTFFHQAFVDHCDNSYLQATFSVSLAQVAALRTHLAVYLDGEWRHSYRDHVALRDIFVSGRKGDLDELLAAHIARTKGNYTQVLHARYTTQHESRVDLLRRALVSEG</sequence>
<keyword evidence="3" id="KW-0804">Transcription</keyword>
<dbReference type="SMART" id="SM00895">
    <property type="entry name" value="FCD"/>
    <property type="match status" value="1"/>
</dbReference>
<evidence type="ECO:0000256" key="3">
    <source>
        <dbReference type="ARBA" id="ARBA00023163"/>
    </source>
</evidence>
<evidence type="ECO:0000313" key="6">
    <source>
        <dbReference type="Proteomes" id="UP001321506"/>
    </source>
</evidence>
<keyword evidence="6" id="KW-1185">Reference proteome</keyword>
<dbReference type="Gene3D" id="1.10.10.10">
    <property type="entry name" value="Winged helix-like DNA-binding domain superfamily/Winged helix DNA-binding domain"/>
    <property type="match status" value="1"/>
</dbReference>
<dbReference type="Gene3D" id="1.20.120.530">
    <property type="entry name" value="GntR ligand-binding domain-like"/>
    <property type="match status" value="1"/>
</dbReference>
<dbReference type="InterPro" id="IPR036388">
    <property type="entry name" value="WH-like_DNA-bd_sf"/>
</dbReference>
<dbReference type="RefSeq" id="WP_281487246.1">
    <property type="nucleotide sequence ID" value="NZ_JASATX010000001.1"/>
</dbReference>
<dbReference type="Pfam" id="PF07729">
    <property type="entry name" value="FCD"/>
    <property type="match status" value="1"/>
</dbReference>
<gene>
    <name evidence="5" type="ORF">QF206_00520</name>
</gene>
<dbReference type="PROSITE" id="PS50949">
    <property type="entry name" value="HTH_GNTR"/>
    <property type="match status" value="1"/>
</dbReference>
<protein>
    <submittedName>
        <fullName evidence="5">GntR family transcriptional regulator</fullName>
    </submittedName>
</protein>
<dbReference type="SUPFAM" id="SSF48008">
    <property type="entry name" value="GntR ligand-binding domain-like"/>
    <property type="match status" value="1"/>
</dbReference>
<keyword evidence="2" id="KW-0238">DNA-binding</keyword>
<name>A0AAW6T4A8_9MICO</name>
<dbReference type="EMBL" id="JASATX010000001">
    <property type="protein sequence ID" value="MDI2097451.1"/>
    <property type="molecule type" value="Genomic_DNA"/>
</dbReference>
<evidence type="ECO:0000256" key="2">
    <source>
        <dbReference type="ARBA" id="ARBA00023125"/>
    </source>
</evidence>
<dbReference type="GO" id="GO:0003677">
    <property type="term" value="F:DNA binding"/>
    <property type="evidence" value="ECO:0007669"/>
    <property type="project" value="UniProtKB-KW"/>
</dbReference>
<reference evidence="5 6" key="1">
    <citation type="submission" date="2023-04" db="EMBL/GenBank/DDBJ databases">
        <title>Klugiella caeni sp. nov. isolated from the sludge of biochemical tank.</title>
        <authorList>
            <person name="Geng K."/>
        </authorList>
    </citation>
    <scope>NUCLEOTIDE SEQUENCE [LARGE SCALE GENOMIC DNA]</scope>
    <source>
        <strain evidence="5 6">YN-L-19</strain>
    </source>
</reference>
<accession>A0AAW6T4A8</accession>
<dbReference type="CDD" id="cd07377">
    <property type="entry name" value="WHTH_GntR"/>
    <property type="match status" value="1"/>
</dbReference>
<dbReference type="SUPFAM" id="SSF46785">
    <property type="entry name" value="Winged helix' DNA-binding domain"/>
    <property type="match status" value="1"/>
</dbReference>
<dbReference type="PRINTS" id="PR00035">
    <property type="entry name" value="HTHGNTR"/>
</dbReference>
<comment type="caution">
    <text evidence="5">The sequence shown here is derived from an EMBL/GenBank/DDBJ whole genome shotgun (WGS) entry which is preliminary data.</text>
</comment>
<evidence type="ECO:0000259" key="4">
    <source>
        <dbReference type="PROSITE" id="PS50949"/>
    </source>
</evidence>
<evidence type="ECO:0000256" key="1">
    <source>
        <dbReference type="ARBA" id="ARBA00023015"/>
    </source>
</evidence>
<dbReference type="Proteomes" id="UP001321506">
    <property type="component" value="Unassembled WGS sequence"/>
</dbReference>
<dbReference type="PANTHER" id="PTHR43537">
    <property type="entry name" value="TRANSCRIPTIONAL REGULATOR, GNTR FAMILY"/>
    <property type="match status" value="1"/>
</dbReference>
<dbReference type="InterPro" id="IPR000524">
    <property type="entry name" value="Tscrpt_reg_HTH_GntR"/>
</dbReference>
<organism evidence="5 6">
    <name type="scientific">Ruicaihuangia caeni</name>
    <dbReference type="NCBI Taxonomy" id="3042517"/>
    <lineage>
        <taxon>Bacteria</taxon>
        <taxon>Bacillati</taxon>
        <taxon>Actinomycetota</taxon>
        <taxon>Actinomycetes</taxon>
        <taxon>Micrococcales</taxon>
        <taxon>Microbacteriaceae</taxon>
        <taxon>Ruicaihuangia</taxon>
    </lineage>
</organism>
<keyword evidence="1" id="KW-0805">Transcription regulation</keyword>
<dbReference type="InterPro" id="IPR008920">
    <property type="entry name" value="TF_FadR/GntR_C"/>
</dbReference>
<dbReference type="SMART" id="SM00345">
    <property type="entry name" value="HTH_GNTR"/>
    <property type="match status" value="1"/>
</dbReference>
<dbReference type="InterPro" id="IPR036390">
    <property type="entry name" value="WH_DNA-bd_sf"/>
</dbReference>